<proteinExistence type="predicted"/>
<dbReference type="SUPFAM" id="SSF88946">
    <property type="entry name" value="Sigma2 domain of RNA polymerase sigma factors"/>
    <property type="match status" value="1"/>
</dbReference>
<dbReference type="Proteomes" id="UP000593892">
    <property type="component" value="Chromosome"/>
</dbReference>
<protein>
    <recommendedName>
        <fullName evidence="1">RNA polymerase sigma-70 region 2 domain-containing protein</fullName>
    </recommendedName>
</protein>
<name>A0A7S7SKY9_PALFE</name>
<sequence>MDELLHPYLSASGQASEDEHLKELVSTWAAPIIRRTVSSRLSGLWEDLEDVCSEAHLELLLHLRRIKARPGALEIDDFSAYVGTLARNACHHYFRRRRPGRARLIAQIRCLLREPEFRTWPGQGTTLCALSTWSQDLPPASTGAHFRGVEGHADLGRLLTGILETAGGPIPFQVLVDSVASVWKVTGDQETVQAGEELDLYPAASQAAEITIDRRRYTENLWREIRQLPRLQRVALLMNLRDGRGNSVLSMFPLSGVATFAEMASVLEMSELQLAELWIELPWNDNTIAAFLCCSRQQVINLRMAAKKRLSNRLGALPA</sequence>
<gene>
    <name evidence="2" type="ORF">IRI77_35090</name>
</gene>
<dbReference type="KEGG" id="pfer:IRI77_35090"/>
<dbReference type="RefSeq" id="WP_194449573.1">
    <property type="nucleotide sequence ID" value="NZ_CP063849.1"/>
</dbReference>
<reference evidence="2 3" key="1">
    <citation type="submission" date="2020-10" db="EMBL/GenBank/DDBJ databases">
        <title>Complete genome sequence of Paludibaculum fermentans P105T, a facultatively anaerobic acidobacterium capable of dissimilatory Fe(III) reduction.</title>
        <authorList>
            <person name="Dedysh S.N."/>
            <person name="Beletsky A.V."/>
            <person name="Kulichevskaya I.S."/>
            <person name="Mardanov A.V."/>
            <person name="Ravin N.V."/>
        </authorList>
    </citation>
    <scope>NUCLEOTIDE SEQUENCE [LARGE SCALE GENOMIC DNA]</scope>
    <source>
        <strain evidence="2 3">P105</strain>
    </source>
</reference>
<dbReference type="Gene3D" id="1.10.1740.10">
    <property type="match status" value="1"/>
</dbReference>
<dbReference type="EMBL" id="CP063849">
    <property type="protein sequence ID" value="QOY87906.1"/>
    <property type="molecule type" value="Genomic_DNA"/>
</dbReference>
<evidence type="ECO:0000313" key="2">
    <source>
        <dbReference type="EMBL" id="QOY87906.1"/>
    </source>
</evidence>
<evidence type="ECO:0000313" key="3">
    <source>
        <dbReference type="Proteomes" id="UP000593892"/>
    </source>
</evidence>
<evidence type="ECO:0000259" key="1">
    <source>
        <dbReference type="Pfam" id="PF04542"/>
    </source>
</evidence>
<dbReference type="GO" id="GO:0006352">
    <property type="term" value="P:DNA-templated transcription initiation"/>
    <property type="evidence" value="ECO:0007669"/>
    <property type="project" value="InterPro"/>
</dbReference>
<dbReference type="GO" id="GO:0003700">
    <property type="term" value="F:DNA-binding transcription factor activity"/>
    <property type="evidence" value="ECO:0007669"/>
    <property type="project" value="InterPro"/>
</dbReference>
<accession>A0A7S7SKY9</accession>
<organism evidence="2 3">
    <name type="scientific">Paludibaculum fermentans</name>
    <dbReference type="NCBI Taxonomy" id="1473598"/>
    <lineage>
        <taxon>Bacteria</taxon>
        <taxon>Pseudomonadati</taxon>
        <taxon>Acidobacteriota</taxon>
        <taxon>Terriglobia</taxon>
        <taxon>Bryobacterales</taxon>
        <taxon>Bryobacteraceae</taxon>
        <taxon>Paludibaculum</taxon>
    </lineage>
</organism>
<dbReference type="AlphaFoldDB" id="A0A7S7SKY9"/>
<dbReference type="Pfam" id="PF04542">
    <property type="entry name" value="Sigma70_r2"/>
    <property type="match status" value="1"/>
</dbReference>
<keyword evidence="3" id="KW-1185">Reference proteome</keyword>
<feature type="domain" description="RNA polymerase sigma-70 region 2" evidence="1">
    <location>
        <begin position="39"/>
        <end position="98"/>
    </location>
</feature>
<dbReference type="InterPro" id="IPR007627">
    <property type="entry name" value="RNA_pol_sigma70_r2"/>
</dbReference>
<dbReference type="InterPro" id="IPR013325">
    <property type="entry name" value="RNA_pol_sigma_r2"/>
</dbReference>